<feature type="domain" description="Polymerase/histidinol phosphatase N-terminal" evidence="1">
    <location>
        <begin position="37"/>
        <end position="115"/>
    </location>
</feature>
<dbReference type="RefSeq" id="WP_096895981.1">
    <property type="nucleotide sequence ID" value="NZ_BAOS01000035.1"/>
</dbReference>
<dbReference type="EMBL" id="BAOS01000035">
    <property type="protein sequence ID" value="GAX62597.1"/>
    <property type="molecule type" value="Genomic_DNA"/>
</dbReference>
<dbReference type="PANTHER" id="PTHR42924:SF3">
    <property type="entry name" value="POLYMERASE_HISTIDINOL PHOSPHATASE N-TERMINAL DOMAIN-CONTAINING PROTEIN"/>
    <property type="match status" value="1"/>
</dbReference>
<dbReference type="OrthoDB" id="543560at2"/>
<dbReference type="AlphaFoldDB" id="A0A286U396"/>
<dbReference type="InterPro" id="IPR016195">
    <property type="entry name" value="Pol/histidinol_Pase-like"/>
</dbReference>
<evidence type="ECO:0000259" key="1">
    <source>
        <dbReference type="SMART" id="SM00481"/>
    </source>
</evidence>
<comment type="caution">
    <text evidence="2">The sequence shown here is derived from an EMBL/GenBank/DDBJ whole genome shotgun (WGS) entry which is preliminary data.</text>
</comment>
<evidence type="ECO:0000313" key="3">
    <source>
        <dbReference type="Proteomes" id="UP000218542"/>
    </source>
</evidence>
<gene>
    <name evidence="2" type="ORF">SCALIN_C35_0036</name>
</gene>
<sequence>MITLLVFIGIVTADSEDFNTMRKMALEPYSEYHLYRGDLHVHTNYSADADSRQEINSVIQSAKGRLDFIAITDHDEHKEDVLTKDEWQQIVAVCQKQNCDGEFVVIPGYEWTSPDQHFKPGSKDYEHKILYFTNPPDDIFRFSNFPTPEILANAVSGAGGIGHTPHPRSFTVMDLKDQQIIVKHYERDYWDYGHAFSSTFSNAEVYPNGPLYQYDFDKVESDDIKEESVQISWEFEIQKALSMGYKLGFVATSDTHWPTIIPGQERCSVVFAKELTRKSILDALKVRRNYAEICPENIDVFFSISGHIVGDEFETTRNPCLILNIQSEREIHEVYIYKNNNKWITINKGDLSPFSSDFKEVSFTVEDNNFLSNSFYFVKIRLKGNNEYGTPFTVFTSPVWVNKRIE</sequence>
<keyword evidence="3" id="KW-1185">Reference proteome</keyword>
<evidence type="ECO:0000313" key="2">
    <source>
        <dbReference type="EMBL" id="GAX62597.1"/>
    </source>
</evidence>
<dbReference type="Proteomes" id="UP000218542">
    <property type="component" value="Unassembled WGS sequence"/>
</dbReference>
<dbReference type="InterPro" id="IPR003141">
    <property type="entry name" value="Pol/His_phosphatase_N"/>
</dbReference>
<dbReference type="PANTHER" id="PTHR42924">
    <property type="entry name" value="EXONUCLEASE"/>
    <property type="match status" value="1"/>
</dbReference>
<dbReference type="Gene3D" id="3.20.20.140">
    <property type="entry name" value="Metal-dependent hydrolases"/>
    <property type="match status" value="1"/>
</dbReference>
<dbReference type="CDD" id="cd07432">
    <property type="entry name" value="PHP_HisPPase"/>
    <property type="match status" value="1"/>
</dbReference>
<name>A0A286U396_9BACT</name>
<dbReference type="GO" id="GO:0035312">
    <property type="term" value="F:5'-3' DNA exonuclease activity"/>
    <property type="evidence" value="ECO:0007669"/>
    <property type="project" value="TreeGrafter"/>
</dbReference>
<dbReference type="SUPFAM" id="SSF89550">
    <property type="entry name" value="PHP domain-like"/>
    <property type="match status" value="1"/>
</dbReference>
<dbReference type="SMART" id="SM00481">
    <property type="entry name" value="POLIIIAc"/>
    <property type="match status" value="1"/>
</dbReference>
<dbReference type="GO" id="GO:0004534">
    <property type="term" value="F:5'-3' RNA exonuclease activity"/>
    <property type="evidence" value="ECO:0007669"/>
    <property type="project" value="TreeGrafter"/>
</dbReference>
<reference evidence="2 3" key="1">
    <citation type="journal article" date="2017" name="Environ. Microbiol. Rep.">
        <title>Genetic diversity of marine anaerobic ammonium-oxidizing bacteria as revealed by genomic and proteomic analyses of 'Candidatus Scalindua japonica'.</title>
        <authorList>
            <person name="Oshiki M."/>
            <person name="Mizuto K."/>
            <person name="Kimura Z."/>
            <person name="Kindaichi T."/>
            <person name="Satoh H."/>
            <person name="Okabe S."/>
        </authorList>
    </citation>
    <scope>NUCLEOTIDE SEQUENCE [LARGE SCALE GENOMIC DNA]</scope>
    <source>
        <strain evidence="3">husup-a2</strain>
    </source>
</reference>
<accession>A0A286U396</accession>
<dbReference type="InterPro" id="IPR052018">
    <property type="entry name" value="PHP_domain"/>
</dbReference>
<proteinExistence type="predicted"/>
<organism evidence="2 3">
    <name type="scientific">Candidatus Scalindua japonica</name>
    <dbReference type="NCBI Taxonomy" id="1284222"/>
    <lineage>
        <taxon>Bacteria</taxon>
        <taxon>Pseudomonadati</taxon>
        <taxon>Planctomycetota</taxon>
        <taxon>Candidatus Brocadiia</taxon>
        <taxon>Candidatus Brocadiales</taxon>
        <taxon>Candidatus Scalinduaceae</taxon>
        <taxon>Candidatus Scalindua</taxon>
    </lineage>
</organism>
<protein>
    <recommendedName>
        <fullName evidence="1">Polymerase/histidinol phosphatase N-terminal domain-containing protein</fullName>
    </recommendedName>
</protein>